<sequence>MEEAPVVVNQETMKEASPDCFDSDGDGSGGSPGPPGTPAITSRLSLLKIGVVISKFSDFKKELVRETGFDGLLHIKSWQKINLKYSAYLMDRVDVENNIINLESQGMLELTDNQVNYVFGIPIGEHTIVSEGVEPSDACVEFTRVAACISDKGTHSLKASEEYLNRDITVDSRKIDKECFKIAFVIFVVGHALAPSAKHDYIKIDFWSALNDVTKIKEWNWCRYLLSHLFQAVRKFKTDVLRRPPTIHIVGCHLFLQVLVLDSLDLDVNSKPQSVYPRIALFDYDSMKKMVDAISVNMGGGEISYHRSSLRREQNVSKELVCVDDPANNFPRPTPTPKRAQFASAPVKRASYTKTGPLEFANHIRTKYPTISGEKLGMILNEHNARGLAHISEMRQSFQSTMFNFVDKLVSCIADNCTCCKAFGRKECRLKNEDDIDAENAPAPNNEATVFLTPISNKINTRLEGIFANEGSYYGNSSNARKRNCVMGSSNATESQKKICVSPNEPIQVRTPPGIDILNNSSISAKDGARNQVADIVYSFFDDLTASIVSYYAELRPSSNYVTFGTTNDVVPSKIRLPKCKLARDPWSVGSVPLPPSQTVLRTIKDWFLAASRLTLERQWIAHPKPRLICIDGIELHQQLAGIDKLSHEVGAIIFRRFGQMDKFYNKDTSTMIWRKFLEPDFATAVLSNADPLTIQSIRTSFTDGVADLNPASSRLWHIPTILPDGWALYSFDMLKRRIVVLDPAVGPFGFSNRQVNMHTYVSDKLHSALFRCLQIMFENWHCSYREWTRSFPVPMIENMEKYNYGAGTTFLAWNFDGEKFQIPVTKDNLERHKNWVLYEVMRTDGNESMIPSDAIEAIKGSFLAL</sequence>
<gene>
    <name evidence="2" type="primary">LOC123396713</name>
</gene>
<dbReference type="RefSeq" id="XP_044947501.1">
    <property type="nucleotide sequence ID" value="XM_045091566.1"/>
</dbReference>
<protein>
    <recommendedName>
        <fullName evidence="4">Ubiquitin-like protease family profile domain-containing protein</fullName>
    </recommendedName>
</protein>
<dbReference type="PANTHER" id="PTHR34835">
    <property type="entry name" value="OS07G0283600 PROTEIN-RELATED"/>
    <property type="match status" value="1"/>
</dbReference>
<dbReference type="GeneID" id="123396713"/>
<name>A0A8I6XCY0_HORVV</name>
<dbReference type="RefSeq" id="XP_044947500.1">
    <property type="nucleotide sequence ID" value="XM_045091565.1"/>
</dbReference>
<evidence type="ECO:0000256" key="1">
    <source>
        <dbReference type="SAM" id="MobiDB-lite"/>
    </source>
</evidence>
<dbReference type="Gramene" id="HORVU.MOREX.r3.5HG0469120.1">
    <property type="protein sequence ID" value="HORVU.MOREX.r3.5HG0469120.1"/>
    <property type="gene ID" value="HORVU.MOREX.r3.5HG0469120"/>
</dbReference>
<keyword evidence="3" id="KW-1185">Reference proteome</keyword>
<accession>A0A8I6XCY0</accession>
<feature type="region of interest" description="Disordered" evidence="1">
    <location>
        <begin position="1"/>
        <end position="37"/>
    </location>
</feature>
<proteinExistence type="predicted"/>
<dbReference type="Proteomes" id="UP000011116">
    <property type="component" value="Chromosome 5H"/>
</dbReference>
<dbReference type="AlphaFoldDB" id="A0A8I6XCY0"/>
<reference evidence="3" key="1">
    <citation type="journal article" date="2012" name="Nature">
        <title>A physical, genetic and functional sequence assembly of the barley genome.</title>
        <authorList>
            <consortium name="The International Barley Genome Sequencing Consortium"/>
            <person name="Mayer K.F."/>
            <person name="Waugh R."/>
            <person name="Brown J.W."/>
            <person name="Schulman A."/>
            <person name="Langridge P."/>
            <person name="Platzer M."/>
            <person name="Fincher G.B."/>
            <person name="Muehlbauer G.J."/>
            <person name="Sato K."/>
            <person name="Close T.J."/>
            <person name="Wise R.P."/>
            <person name="Stein N."/>
        </authorList>
    </citation>
    <scope>NUCLEOTIDE SEQUENCE [LARGE SCALE GENOMIC DNA]</scope>
    <source>
        <strain evidence="3">cv. Morex</strain>
    </source>
</reference>
<reference evidence="2" key="3">
    <citation type="submission" date="2022-01" db="UniProtKB">
        <authorList>
            <consortium name="EnsemblPlants"/>
        </authorList>
    </citation>
    <scope>IDENTIFICATION</scope>
    <source>
        <strain evidence="2">subsp. vulgare</strain>
    </source>
</reference>
<evidence type="ECO:0000313" key="2">
    <source>
        <dbReference type="EnsemblPlants" id="HORVU.MOREX.r3.5HG0469120.1"/>
    </source>
</evidence>
<dbReference type="PANTHER" id="PTHR34835:SF63">
    <property type="entry name" value="AMINOTRANSFERASE-LIKE PLANT MOBILE DOMAIN-CONTAINING PROTEIN"/>
    <property type="match status" value="1"/>
</dbReference>
<dbReference type="Gramene" id="HORVU.MOREX.r2.5HG0388350.1">
    <property type="protein sequence ID" value="HORVU.MOREX.r2.5HG0388350.1"/>
    <property type="gene ID" value="HORVU.MOREX.r2.5HG0388350"/>
</dbReference>
<dbReference type="KEGG" id="hvg:123396713"/>
<reference evidence="2" key="2">
    <citation type="submission" date="2020-10" db="EMBL/GenBank/DDBJ databases">
        <authorList>
            <person name="Scholz U."/>
            <person name="Mascher M."/>
            <person name="Fiebig A."/>
        </authorList>
    </citation>
    <scope>NUCLEOTIDE SEQUENCE [LARGE SCALE GENOMIC DNA]</scope>
    <source>
        <strain evidence="2">cv. Morex</strain>
    </source>
</reference>
<evidence type="ECO:0008006" key="4">
    <source>
        <dbReference type="Google" id="ProtNLM"/>
    </source>
</evidence>
<organism evidence="2 3">
    <name type="scientific">Hordeum vulgare subsp. vulgare</name>
    <name type="common">Domesticated barley</name>
    <dbReference type="NCBI Taxonomy" id="112509"/>
    <lineage>
        <taxon>Eukaryota</taxon>
        <taxon>Viridiplantae</taxon>
        <taxon>Streptophyta</taxon>
        <taxon>Embryophyta</taxon>
        <taxon>Tracheophyta</taxon>
        <taxon>Spermatophyta</taxon>
        <taxon>Magnoliopsida</taxon>
        <taxon>Liliopsida</taxon>
        <taxon>Poales</taxon>
        <taxon>Poaceae</taxon>
        <taxon>BOP clade</taxon>
        <taxon>Pooideae</taxon>
        <taxon>Triticodae</taxon>
        <taxon>Triticeae</taxon>
        <taxon>Hordeinae</taxon>
        <taxon>Hordeum</taxon>
    </lineage>
</organism>
<dbReference type="OrthoDB" id="693469at2759"/>
<evidence type="ECO:0000313" key="3">
    <source>
        <dbReference type="Proteomes" id="UP000011116"/>
    </source>
</evidence>
<dbReference type="EnsemblPlants" id="HORVU.MOREX.r3.5HG0469120.1">
    <property type="protein sequence ID" value="HORVU.MOREX.r3.5HG0469120.1"/>
    <property type="gene ID" value="HORVU.MOREX.r3.5HG0469120"/>
</dbReference>